<evidence type="ECO:0000259" key="1">
    <source>
        <dbReference type="Pfam" id="PF01764"/>
    </source>
</evidence>
<feature type="non-terminal residue" evidence="2">
    <location>
        <position position="197"/>
    </location>
</feature>
<dbReference type="InterPro" id="IPR002921">
    <property type="entry name" value="Fungal_lipase-type"/>
</dbReference>
<comment type="caution">
    <text evidence="2">The sequence shown here is derived from an EMBL/GenBank/DDBJ whole genome shotgun (WGS) entry which is preliminary data.</text>
</comment>
<evidence type="ECO:0000313" key="3">
    <source>
        <dbReference type="Proteomes" id="UP000317951"/>
    </source>
</evidence>
<proteinExistence type="predicted"/>
<evidence type="ECO:0000313" key="2">
    <source>
        <dbReference type="EMBL" id="TWR94327.1"/>
    </source>
</evidence>
<protein>
    <submittedName>
        <fullName evidence="2">Lipase family protein</fullName>
    </submittedName>
</protein>
<dbReference type="InterPro" id="IPR051218">
    <property type="entry name" value="Sec_MonoDiacylglyc_Lipase"/>
</dbReference>
<dbReference type="PANTHER" id="PTHR45856:SF24">
    <property type="entry name" value="FUNGAL LIPASE-LIKE DOMAIN-CONTAINING PROTEIN"/>
    <property type="match status" value="1"/>
</dbReference>
<feature type="domain" description="Fungal lipase-type" evidence="1">
    <location>
        <begin position="66"/>
        <end position="191"/>
    </location>
</feature>
<dbReference type="Proteomes" id="UP000317951">
    <property type="component" value="Unassembled WGS sequence"/>
</dbReference>
<accession>A0A5C5PY02</accession>
<dbReference type="SUPFAM" id="SSF53474">
    <property type="entry name" value="alpha/beta-Hydrolases"/>
    <property type="match status" value="1"/>
</dbReference>
<dbReference type="Gene3D" id="3.40.50.1820">
    <property type="entry name" value="alpha/beta hydrolase"/>
    <property type="match status" value="1"/>
</dbReference>
<sequence>PLYEEVPYSKRFEILPFDPTLYEQNKPGENQEHPAKLHFFDDTSTHWFSAKSTQAFITHHDEVILISIRGTLELADWWRDVDAAQVPFEEGKGKVHRGFYEAYKALKKFIQDYLFRFYVGQKIIISGHSLGGAIALLLAEALRNATDNNYDVLLYTYGAPRTGDATFVAAAEPLAHHRAVNNNDMIPSVPAPWMNAR</sequence>
<dbReference type="CDD" id="cd00519">
    <property type="entry name" value="Lipase_3"/>
    <property type="match status" value="1"/>
</dbReference>
<dbReference type="InterPro" id="IPR029058">
    <property type="entry name" value="AB_hydrolase_fold"/>
</dbReference>
<dbReference type="OrthoDB" id="5562330at2"/>
<dbReference type="Pfam" id="PF01764">
    <property type="entry name" value="Lipase_3"/>
    <property type="match status" value="1"/>
</dbReference>
<organism evidence="2 3">
    <name type="scientific">Pseudomonas extremaustralis</name>
    <dbReference type="NCBI Taxonomy" id="359110"/>
    <lineage>
        <taxon>Bacteria</taxon>
        <taxon>Pseudomonadati</taxon>
        <taxon>Pseudomonadota</taxon>
        <taxon>Gammaproteobacteria</taxon>
        <taxon>Pseudomonadales</taxon>
        <taxon>Pseudomonadaceae</taxon>
        <taxon>Pseudomonas</taxon>
    </lineage>
</organism>
<name>A0A5C5PY02_9PSED</name>
<dbReference type="GO" id="GO:0006629">
    <property type="term" value="P:lipid metabolic process"/>
    <property type="evidence" value="ECO:0007669"/>
    <property type="project" value="InterPro"/>
</dbReference>
<dbReference type="PANTHER" id="PTHR45856">
    <property type="entry name" value="ALPHA/BETA-HYDROLASES SUPERFAMILY PROTEIN"/>
    <property type="match status" value="1"/>
</dbReference>
<gene>
    <name evidence="2" type="ORF">FIV36_31150</name>
</gene>
<dbReference type="RefSeq" id="WP_146423523.1">
    <property type="nucleotide sequence ID" value="NZ_VFET01000100.1"/>
</dbReference>
<feature type="non-terminal residue" evidence="2">
    <location>
        <position position="1"/>
    </location>
</feature>
<reference evidence="2 3" key="1">
    <citation type="submission" date="2019-06" db="EMBL/GenBank/DDBJ databases">
        <title>Pseudomonas bimorpha sp. nov. isolated from bovine raw milk and skim milk concentrate.</title>
        <authorList>
            <person name="Hofmann K."/>
            <person name="Huptas C."/>
            <person name="Doll E."/>
            <person name="Scherer S."/>
            <person name="Wenning M."/>
        </authorList>
    </citation>
    <scope>NUCLEOTIDE SEQUENCE [LARGE SCALE GENOMIC DNA]</scope>
    <source>
        <strain evidence="2 3">DSM 17835</strain>
    </source>
</reference>
<dbReference type="EMBL" id="VFET01000100">
    <property type="protein sequence ID" value="TWR94327.1"/>
    <property type="molecule type" value="Genomic_DNA"/>
</dbReference>
<dbReference type="AlphaFoldDB" id="A0A5C5PY02"/>